<sequence length="550" mass="62879">MLNKKQVNFYNFIPYIFSALFLFGCAAQQPPQGGPRDLTAPKLVKATPANKTRNFTAKEINLEFDEFIKLTNTYQEISMSPAMEKQPEYSSNKRNLTIKFKDTLQKNTTYVINFGKSIQDVNEGNVVKNFTYVFSTGPHIDSLSISGSVTNTLTQEKEKDVTVMIFPLKQDSLLFGKKKPSIFTTTDSSGNFSLNNLRDDNYRIYALKEASPNKIFDNDNELIAFLKKPIHLKSDTSNVQLNLFKQLPEKFRFAEKRFDTDGKMLFVFNKALTKPAMKVIYPADMDRQKLVEFSKTKDTASVYMRNMGFDSIRVALYDNNKPIDTTSLKKGKKETFQRSLTFQYNIGSNNLLKPGNDLRLTASLPVENFDNSQITLNEDSIAVSLSDYTLQKDTGNLKRIAVRYRWRQGSKYEIIFNDGAFTSIYGDKNKRLSKKFQIDKTENYSSLTVKISVPPDTSKAYVVELLNEQKVVLQSNPIRGNTSVVYNNFITGKYMIRVIYDENKNGKWDSGNVHQKRQPENTWVSDKVIALRPNWEAEESVTVPKEPVTP</sequence>
<dbReference type="PROSITE" id="PS51257">
    <property type="entry name" value="PROKAR_LIPOPROTEIN"/>
    <property type="match status" value="1"/>
</dbReference>
<dbReference type="RefSeq" id="WP_321563424.1">
    <property type="nucleotide sequence ID" value="NZ_CP139558.1"/>
</dbReference>
<dbReference type="InterPro" id="IPR032812">
    <property type="entry name" value="SbsA_Ig"/>
</dbReference>
<dbReference type="SUPFAM" id="SSF49452">
    <property type="entry name" value="Starch-binding domain-like"/>
    <property type="match status" value="1"/>
</dbReference>
<gene>
    <name evidence="3" type="ORF">SNE25_02035</name>
</gene>
<feature type="domain" description="SbsA Ig-like" evidence="2">
    <location>
        <begin position="38"/>
        <end position="136"/>
    </location>
</feature>
<dbReference type="Proteomes" id="UP001324380">
    <property type="component" value="Chromosome"/>
</dbReference>
<organism evidence="3 4">
    <name type="scientific">Mucilaginibacter sabulilitoris</name>
    <dbReference type="NCBI Taxonomy" id="1173583"/>
    <lineage>
        <taxon>Bacteria</taxon>
        <taxon>Pseudomonadati</taxon>
        <taxon>Bacteroidota</taxon>
        <taxon>Sphingobacteriia</taxon>
        <taxon>Sphingobacteriales</taxon>
        <taxon>Sphingobacteriaceae</taxon>
        <taxon>Mucilaginibacter</taxon>
    </lineage>
</organism>
<protein>
    <submittedName>
        <fullName evidence="3">Ig-like domain-containing protein</fullName>
    </submittedName>
</protein>
<accession>A0ABZ0TMA5</accession>
<name>A0ABZ0TMA5_9SPHI</name>
<dbReference type="Gene3D" id="2.60.40.1120">
    <property type="entry name" value="Carboxypeptidase-like, regulatory domain"/>
    <property type="match status" value="1"/>
</dbReference>
<dbReference type="Pfam" id="PF13205">
    <property type="entry name" value="Big_5"/>
    <property type="match status" value="1"/>
</dbReference>
<proteinExistence type="predicted"/>
<reference evidence="3 4" key="1">
    <citation type="submission" date="2023-11" db="EMBL/GenBank/DDBJ databases">
        <title>Analysis of the Genomes of Mucilaginibacter gossypii cycad 4 and M. sabulilitoris SNA2: microbes with the potential for plant growth promotion.</title>
        <authorList>
            <person name="Hirsch A.M."/>
            <person name="Humm E."/>
            <person name="Rubbi M."/>
            <person name="Del Vecchio G."/>
            <person name="Ha S.M."/>
            <person name="Pellegrini M."/>
            <person name="Gunsalus R.P."/>
        </authorList>
    </citation>
    <scope>NUCLEOTIDE SEQUENCE [LARGE SCALE GENOMIC DNA]</scope>
    <source>
        <strain evidence="3 4">SNA2</strain>
    </source>
</reference>
<dbReference type="InterPro" id="IPR013784">
    <property type="entry name" value="Carb-bd-like_fold"/>
</dbReference>
<evidence type="ECO:0000313" key="4">
    <source>
        <dbReference type="Proteomes" id="UP001324380"/>
    </source>
</evidence>
<evidence type="ECO:0000256" key="1">
    <source>
        <dbReference type="ARBA" id="ARBA00022729"/>
    </source>
</evidence>
<keyword evidence="4" id="KW-1185">Reference proteome</keyword>
<evidence type="ECO:0000313" key="3">
    <source>
        <dbReference type="EMBL" id="WPU94301.1"/>
    </source>
</evidence>
<evidence type="ECO:0000259" key="2">
    <source>
        <dbReference type="Pfam" id="PF13205"/>
    </source>
</evidence>
<keyword evidence="1" id="KW-0732">Signal</keyword>
<dbReference type="EMBL" id="CP139558">
    <property type="protein sequence ID" value="WPU94301.1"/>
    <property type="molecule type" value="Genomic_DNA"/>
</dbReference>